<dbReference type="AlphaFoldDB" id="A0A8S9Q9W5"/>
<evidence type="ECO:0000256" key="1">
    <source>
        <dbReference type="SAM" id="MobiDB-lite"/>
    </source>
</evidence>
<proteinExistence type="predicted"/>
<reference evidence="2" key="1">
    <citation type="submission" date="2019-12" db="EMBL/GenBank/DDBJ databases">
        <title>Genome sequencing and annotation of Brassica cretica.</title>
        <authorList>
            <person name="Studholme D.J."/>
            <person name="Sarris P."/>
        </authorList>
    </citation>
    <scope>NUCLEOTIDE SEQUENCE</scope>
    <source>
        <strain evidence="2">PFS-109/04</strain>
        <tissue evidence="2">Leaf</tissue>
    </source>
</reference>
<protein>
    <submittedName>
        <fullName evidence="2">Uncharacterized protein</fullName>
    </submittedName>
</protein>
<sequence>MTVERTAMASAINAEETSRHDEHISGIWGRVTPLKTPPIPHEPVVELHATSTKQAGSVGEACKEHFY</sequence>
<dbReference type="Proteomes" id="UP000712600">
    <property type="component" value="Unassembled WGS sequence"/>
</dbReference>
<comment type="caution">
    <text evidence="2">The sequence shown here is derived from an EMBL/GenBank/DDBJ whole genome shotgun (WGS) entry which is preliminary data.</text>
</comment>
<accession>A0A8S9Q9W5</accession>
<gene>
    <name evidence="2" type="ORF">F2Q69_00020256</name>
</gene>
<dbReference type="EMBL" id="QGKX02001290">
    <property type="protein sequence ID" value="KAF3537861.1"/>
    <property type="molecule type" value="Genomic_DNA"/>
</dbReference>
<organism evidence="2 3">
    <name type="scientific">Brassica cretica</name>
    <name type="common">Mustard</name>
    <dbReference type="NCBI Taxonomy" id="69181"/>
    <lineage>
        <taxon>Eukaryota</taxon>
        <taxon>Viridiplantae</taxon>
        <taxon>Streptophyta</taxon>
        <taxon>Embryophyta</taxon>
        <taxon>Tracheophyta</taxon>
        <taxon>Spermatophyta</taxon>
        <taxon>Magnoliopsida</taxon>
        <taxon>eudicotyledons</taxon>
        <taxon>Gunneridae</taxon>
        <taxon>Pentapetalae</taxon>
        <taxon>rosids</taxon>
        <taxon>malvids</taxon>
        <taxon>Brassicales</taxon>
        <taxon>Brassicaceae</taxon>
        <taxon>Brassiceae</taxon>
        <taxon>Brassica</taxon>
    </lineage>
</organism>
<evidence type="ECO:0000313" key="2">
    <source>
        <dbReference type="EMBL" id="KAF3537861.1"/>
    </source>
</evidence>
<feature type="region of interest" description="Disordered" evidence="1">
    <location>
        <begin position="1"/>
        <end position="25"/>
    </location>
</feature>
<name>A0A8S9Q9W5_BRACR</name>
<evidence type="ECO:0000313" key="3">
    <source>
        <dbReference type="Proteomes" id="UP000712600"/>
    </source>
</evidence>